<dbReference type="EMBL" id="JACHNH010000001">
    <property type="protein sequence ID" value="MBB4764948.1"/>
    <property type="molecule type" value="Genomic_DNA"/>
</dbReference>
<feature type="compositionally biased region" description="Low complexity" evidence="1">
    <location>
        <begin position="372"/>
        <end position="396"/>
    </location>
</feature>
<feature type="region of interest" description="Disordered" evidence="1">
    <location>
        <begin position="372"/>
        <end position="419"/>
    </location>
</feature>
<evidence type="ECO:0000313" key="3">
    <source>
        <dbReference type="Proteomes" id="UP000578112"/>
    </source>
</evidence>
<dbReference type="RefSeq" id="WP_184996079.1">
    <property type="nucleotide sequence ID" value="NZ_BOMK01000026.1"/>
</dbReference>
<feature type="region of interest" description="Disordered" evidence="1">
    <location>
        <begin position="1"/>
        <end position="22"/>
    </location>
</feature>
<proteinExistence type="predicted"/>
<protein>
    <recommendedName>
        <fullName evidence="4">Recombinase domain-containing protein</fullName>
    </recommendedName>
</protein>
<dbReference type="Proteomes" id="UP000578112">
    <property type="component" value="Unassembled WGS sequence"/>
</dbReference>
<accession>A0A7W7MS36</accession>
<sequence length="490" mass="52783">MNGFPCADKPGTVGTSSDVSTVPGRRSAAHLHLVRPAIPELVSSGDQAVERLRDLAREGRLAAVVGEASGRERAALTGAAYSVAWPVVYERVTRSVELRRGHSRCAASVRSLADECLDRFHDDVEAVVGDLLCNARQPVVSVEAWLTSRIKAATVDGHRRRRGARGALQRPRLPQWLAAELGHDSWLTSLALKVLDWVGVPQTAGADTWPLDSWAQSRRSTTGDWQHGDTAVVAREVDVVLRAMRTRPKWFECYVERPLGMKAPPVAGAPADDVGELRPLRAADPGEVVDARLRELAAAAVEAIGRGLADGGDPARVVSEVLNAVFGRVTPADLNVAPHVTADPTSRISELLADRKILDRIVADVVTIVRGPEASNPPQAPAEAAAGTEPTAAVAEMETRDDPPSWGSPETPRRGRPRLYSDDTLGLIVDARLNGRTLRNISEMLNAAGIPTPTGRGLWYPSHVSRLLLTRDAQALIASRRQEDQWGLTS</sequence>
<comment type="caution">
    <text evidence="2">The sequence shown here is derived from an EMBL/GenBank/DDBJ whole genome shotgun (WGS) entry which is preliminary data.</text>
</comment>
<gene>
    <name evidence="2" type="ORF">BJ971_005504</name>
</gene>
<dbReference type="AlphaFoldDB" id="A0A7W7MS36"/>
<evidence type="ECO:0000256" key="1">
    <source>
        <dbReference type="SAM" id="MobiDB-lite"/>
    </source>
</evidence>
<keyword evidence="3" id="KW-1185">Reference proteome</keyword>
<evidence type="ECO:0008006" key="4">
    <source>
        <dbReference type="Google" id="ProtNLM"/>
    </source>
</evidence>
<name>A0A7W7MS36_9ACTN</name>
<evidence type="ECO:0000313" key="2">
    <source>
        <dbReference type="EMBL" id="MBB4764948.1"/>
    </source>
</evidence>
<reference evidence="2 3" key="1">
    <citation type="submission" date="2020-08" db="EMBL/GenBank/DDBJ databases">
        <title>Sequencing the genomes of 1000 actinobacteria strains.</title>
        <authorList>
            <person name="Klenk H.-P."/>
        </authorList>
    </citation>
    <scope>NUCLEOTIDE SEQUENCE [LARGE SCALE GENOMIC DNA]</scope>
    <source>
        <strain evidence="2 3">DSM 43149</strain>
    </source>
</reference>
<organism evidence="2 3">
    <name type="scientific">Actinoplanes digitatis</name>
    <dbReference type="NCBI Taxonomy" id="1868"/>
    <lineage>
        <taxon>Bacteria</taxon>
        <taxon>Bacillati</taxon>
        <taxon>Actinomycetota</taxon>
        <taxon>Actinomycetes</taxon>
        <taxon>Micromonosporales</taxon>
        <taxon>Micromonosporaceae</taxon>
        <taxon>Actinoplanes</taxon>
    </lineage>
</organism>